<gene>
    <name evidence="1" type="ORF">Pph01_44840</name>
</gene>
<dbReference type="EMBL" id="BOOP01000020">
    <property type="protein sequence ID" value="GII39481.1"/>
    <property type="molecule type" value="Genomic_DNA"/>
</dbReference>
<evidence type="ECO:0000313" key="2">
    <source>
        <dbReference type="Proteomes" id="UP000622547"/>
    </source>
</evidence>
<dbReference type="RefSeq" id="WP_204075054.1">
    <property type="nucleotide sequence ID" value="NZ_BAABHI010000009.1"/>
</dbReference>
<sequence length="144" mass="15576">MSRKSRWVVRAVAAVAVCAVGAVAYDWGIIPPFQRYWVAIPPATATPEQVTLAYLRALDAHDTSTAHALSTKAHRPETDMWLRSTTGISDINIGDSRGEGWVTVATSFTTHGGDGSFVDGALWEYTLTKDSHSGRWLINSEGTG</sequence>
<dbReference type="AlphaFoldDB" id="A0A8J3U9V2"/>
<evidence type="ECO:0000313" key="1">
    <source>
        <dbReference type="EMBL" id="GII39481.1"/>
    </source>
</evidence>
<name>A0A8J3U9V2_9ACTN</name>
<reference evidence="1 2" key="1">
    <citation type="submission" date="2021-01" db="EMBL/GenBank/DDBJ databases">
        <title>Whole genome shotgun sequence of Planotetraspora phitsanulokensis NBRC 104273.</title>
        <authorList>
            <person name="Komaki H."/>
            <person name="Tamura T."/>
        </authorList>
    </citation>
    <scope>NUCLEOTIDE SEQUENCE [LARGE SCALE GENOMIC DNA]</scope>
    <source>
        <strain evidence="1 2">NBRC 104273</strain>
    </source>
</reference>
<dbReference type="Proteomes" id="UP000622547">
    <property type="component" value="Unassembled WGS sequence"/>
</dbReference>
<organism evidence="1 2">
    <name type="scientific">Planotetraspora phitsanulokensis</name>
    <dbReference type="NCBI Taxonomy" id="575192"/>
    <lineage>
        <taxon>Bacteria</taxon>
        <taxon>Bacillati</taxon>
        <taxon>Actinomycetota</taxon>
        <taxon>Actinomycetes</taxon>
        <taxon>Streptosporangiales</taxon>
        <taxon>Streptosporangiaceae</taxon>
        <taxon>Planotetraspora</taxon>
    </lineage>
</organism>
<keyword evidence="2" id="KW-1185">Reference proteome</keyword>
<accession>A0A8J3U9V2</accession>
<proteinExistence type="predicted"/>
<comment type="caution">
    <text evidence="1">The sequence shown here is derived from an EMBL/GenBank/DDBJ whole genome shotgun (WGS) entry which is preliminary data.</text>
</comment>
<protein>
    <submittedName>
        <fullName evidence="1">Uncharacterized protein</fullName>
    </submittedName>
</protein>